<name>A0A0U1PXZ7_9BURK</name>
<feature type="region of interest" description="Disordered" evidence="5">
    <location>
        <begin position="65"/>
        <end position="224"/>
    </location>
</feature>
<dbReference type="STRING" id="1610491.AAV94_11205"/>
<dbReference type="NCBIfam" id="TIGR01352">
    <property type="entry name" value="tonB_Cterm"/>
    <property type="match status" value="1"/>
</dbReference>
<keyword evidence="3 6" id="KW-1133">Transmembrane helix</keyword>
<reference evidence="7 8" key="1">
    <citation type="submission" date="2015-05" db="EMBL/GenBank/DDBJ databases">
        <title>Draft genome sequence of Lampropedia sp. CT6, isolated from the microbial mat of a hot water spring, located at Manikaran, India.</title>
        <authorList>
            <person name="Tripathi C."/>
            <person name="Rani P."/>
            <person name="Mahato N.K."/>
            <person name="Lal R."/>
        </authorList>
    </citation>
    <scope>NUCLEOTIDE SEQUENCE [LARGE SCALE GENOMIC DNA]</scope>
    <source>
        <strain evidence="7 8">CT6</strain>
    </source>
</reference>
<feature type="transmembrane region" description="Helical" evidence="6">
    <location>
        <begin position="23"/>
        <end position="44"/>
    </location>
</feature>
<gene>
    <name evidence="7" type="ORF">AAV94_11205</name>
</gene>
<evidence type="ECO:0000313" key="7">
    <source>
        <dbReference type="EMBL" id="KKW67398.1"/>
    </source>
</evidence>
<evidence type="ECO:0008006" key="9">
    <source>
        <dbReference type="Google" id="ProtNLM"/>
    </source>
</evidence>
<comment type="subcellular location">
    <subcellularLocation>
        <location evidence="1">Membrane</location>
        <topology evidence="1">Single-pass membrane protein</topology>
    </subcellularLocation>
</comment>
<dbReference type="EMBL" id="LBNQ01000033">
    <property type="protein sequence ID" value="KKW67398.1"/>
    <property type="molecule type" value="Genomic_DNA"/>
</dbReference>
<organism evidence="7 8">
    <name type="scientific">Lampropedia cohaerens</name>
    <dbReference type="NCBI Taxonomy" id="1610491"/>
    <lineage>
        <taxon>Bacteria</taxon>
        <taxon>Pseudomonadati</taxon>
        <taxon>Pseudomonadota</taxon>
        <taxon>Betaproteobacteria</taxon>
        <taxon>Burkholderiales</taxon>
        <taxon>Comamonadaceae</taxon>
        <taxon>Lampropedia</taxon>
    </lineage>
</organism>
<feature type="compositionally biased region" description="Basic and acidic residues" evidence="5">
    <location>
        <begin position="158"/>
        <end position="182"/>
    </location>
</feature>
<evidence type="ECO:0000256" key="4">
    <source>
        <dbReference type="ARBA" id="ARBA00023136"/>
    </source>
</evidence>
<keyword evidence="8" id="KW-1185">Reference proteome</keyword>
<keyword evidence="4 6" id="KW-0472">Membrane</keyword>
<feature type="compositionally biased region" description="Pro residues" evidence="5">
    <location>
        <begin position="88"/>
        <end position="100"/>
    </location>
</feature>
<feature type="region of interest" description="Disordered" evidence="5">
    <location>
        <begin position="232"/>
        <end position="251"/>
    </location>
</feature>
<dbReference type="InterPro" id="IPR014161">
    <property type="entry name" value="Tol-Pal_TolA"/>
</dbReference>
<proteinExistence type="predicted"/>
<feature type="compositionally biased region" description="Basic and acidic residues" evidence="5">
    <location>
        <begin position="112"/>
        <end position="131"/>
    </location>
</feature>
<sequence>MPPISSPSQVPLTPPPQRMPLRAVAWAVLVHVGLIAAFMIGASFKRPTETLVAAELWSALPQQAAPAAASAQSDGPTTEPAESFESPQPQPTSAPQPVEEPAPEPDPELVLQEERRKRELAKQAELRRKAQEAQAARQKAQQQEAERKKAQEAAAAKKKAEEEAAAQKKRAEEEATKQKKAAEAAAAKKKAEQEAAAKKKKAEQEAAAKKKREAAEAEARREAELQRIQSLAGATGATGSTGTAAQTSGPSAGYAGQVIARVRPHIQFPGVLVGNPTAVVEVRVDSAGRITSRRVMRSSGNVAWDDAVLRALDAAETLPKDNGRVHPVLTLEFSPNG</sequence>
<accession>A0A0U1PXZ7</accession>
<keyword evidence="2 6" id="KW-0812">Transmembrane</keyword>
<dbReference type="InterPro" id="IPR006260">
    <property type="entry name" value="TonB/TolA_C"/>
</dbReference>
<dbReference type="GO" id="GO:0016020">
    <property type="term" value="C:membrane"/>
    <property type="evidence" value="ECO:0007669"/>
    <property type="project" value="UniProtKB-SubCell"/>
</dbReference>
<dbReference type="OrthoDB" id="5298892at2"/>
<dbReference type="GO" id="GO:0043213">
    <property type="term" value="P:bacteriocin transport"/>
    <property type="evidence" value="ECO:0007669"/>
    <property type="project" value="InterPro"/>
</dbReference>
<dbReference type="SUPFAM" id="SSF74653">
    <property type="entry name" value="TolA/TonB C-terminal domain"/>
    <property type="match status" value="1"/>
</dbReference>
<dbReference type="Pfam" id="PF13103">
    <property type="entry name" value="TonB_2"/>
    <property type="match status" value="1"/>
</dbReference>
<evidence type="ECO:0000256" key="6">
    <source>
        <dbReference type="SAM" id="Phobius"/>
    </source>
</evidence>
<dbReference type="PATRIC" id="fig|1610491.3.peg.2400"/>
<evidence type="ECO:0000256" key="1">
    <source>
        <dbReference type="ARBA" id="ARBA00004167"/>
    </source>
</evidence>
<comment type="caution">
    <text evidence="7">The sequence shown here is derived from an EMBL/GenBank/DDBJ whole genome shotgun (WGS) entry which is preliminary data.</text>
</comment>
<dbReference type="Proteomes" id="UP000050580">
    <property type="component" value="Unassembled WGS sequence"/>
</dbReference>
<evidence type="ECO:0000256" key="5">
    <source>
        <dbReference type="SAM" id="MobiDB-lite"/>
    </source>
</evidence>
<dbReference type="AlphaFoldDB" id="A0A0U1PXZ7"/>
<evidence type="ECO:0000256" key="2">
    <source>
        <dbReference type="ARBA" id="ARBA00022692"/>
    </source>
</evidence>
<dbReference type="GO" id="GO:0019534">
    <property type="term" value="F:toxin transmembrane transporter activity"/>
    <property type="evidence" value="ECO:0007669"/>
    <property type="project" value="InterPro"/>
</dbReference>
<dbReference type="NCBIfam" id="TIGR02794">
    <property type="entry name" value="tolA_full"/>
    <property type="match status" value="1"/>
</dbReference>
<feature type="compositionally biased region" description="Basic and acidic residues" evidence="5">
    <location>
        <begin position="189"/>
        <end position="224"/>
    </location>
</feature>
<feature type="compositionally biased region" description="Low complexity" evidence="5">
    <location>
        <begin position="132"/>
        <end position="143"/>
    </location>
</feature>
<evidence type="ECO:0000313" key="8">
    <source>
        <dbReference type="Proteomes" id="UP000050580"/>
    </source>
</evidence>
<protein>
    <recommendedName>
        <fullName evidence="9">Protein TolA</fullName>
    </recommendedName>
</protein>
<evidence type="ECO:0000256" key="3">
    <source>
        <dbReference type="ARBA" id="ARBA00022989"/>
    </source>
</evidence>